<evidence type="ECO:0000313" key="2">
    <source>
        <dbReference type="Proteomes" id="UP001138997"/>
    </source>
</evidence>
<dbReference type="Proteomes" id="UP001138997">
    <property type="component" value="Unassembled WGS sequence"/>
</dbReference>
<proteinExistence type="predicted"/>
<accession>A0A9X1SUB4</accession>
<protein>
    <submittedName>
        <fullName evidence="1">Uncharacterized protein</fullName>
    </submittedName>
</protein>
<comment type="caution">
    <text evidence="1">The sequence shown here is derived from an EMBL/GenBank/DDBJ whole genome shotgun (WGS) entry which is preliminary data.</text>
</comment>
<sequence length="108" mass="11644">MREVQHPEGHPWVKTSVVDEEAIDHERVVGMVAATGELISVRVAQRVDFDLLTDPVGVRTSPVRITVGGMFELSATQAAELAECLSEAVSRADALPGKDLRPKLVVEG</sequence>
<dbReference type="RefSeq" id="WP_231443251.1">
    <property type="nucleotide sequence ID" value="NZ_JAJOMB010000009.1"/>
</dbReference>
<name>A0A9X1SUB4_9ACTN</name>
<gene>
    <name evidence="1" type="ORF">LR394_17630</name>
</gene>
<dbReference type="AlphaFoldDB" id="A0A9X1SUB4"/>
<reference evidence="1" key="1">
    <citation type="submission" date="2021-11" db="EMBL/GenBank/DDBJ databases">
        <title>Streptomyces corallinus and Kineosporia corallina sp. nov., two new coral-derived marine actinobacteria.</title>
        <authorList>
            <person name="Buangrab K."/>
            <person name="Sutthacheep M."/>
            <person name="Yeemin T."/>
            <person name="Harunari E."/>
            <person name="Igarashi Y."/>
            <person name="Sripreechasak P."/>
            <person name="Kanchanasin P."/>
            <person name="Tanasupawat S."/>
            <person name="Phongsopitanun W."/>
        </authorList>
    </citation>
    <scope>NUCLEOTIDE SEQUENCE</scope>
    <source>
        <strain evidence="1">JCM 31032</strain>
    </source>
</reference>
<evidence type="ECO:0000313" key="1">
    <source>
        <dbReference type="EMBL" id="MCD5312729.1"/>
    </source>
</evidence>
<keyword evidence="2" id="KW-1185">Reference proteome</keyword>
<organism evidence="1 2">
    <name type="scientific">Kineosporia babensis</name>
    <dbReference type="NCBI Taxonomy" id="499548"/>
    <lineage>
        <taxon>Bacteria</taxon>
        <taxon>Bacillati</taxon>
        <taxon>Actinomycetota</taxon>
        <taxon>Actinomycetes</taxon>
        <taxon>Kineosporiales</taxon>
        <taxon>Kineosporiaceae</taxon>
        <taxon>Kineosporia</taxon>
    </lineage>
</organism>
<dbReference type="EMBL" id="JAJOMB010000009">
    <property type="protein sequence ID" value="MCD5312729.1"/>
    <property type="molecule type" value="Genomic_DNA"/>
</dbReference>